<protein>
    <submittedName>
        <fullName evidence="1">Complete DpAV4 genome</fullName>
    </submittedName>
</protein>
<dbReference type="GeneID" id="26683637"/>
<sequence length="207" mass="23945">MEKDGLTCAMDDVVVGDRAIKMVGTEHLPWFRTRDVLALLGHPDADASNYVPNKYRRCLDRGNEHYDVYINKTGLCHVLTSCPNLGDRAAVASLDERFELDLDAVVESKKQDTLGPIRMALSEKYKTILLNYRLRRPDEAFYFVDMYVPDIDLVIECDEFAHRTTRRKEHRLEIITEKLKCRYHSYDPTAKGFNIYAEIGKIFALYC</sequence>
<dbReference type="Proteomes" id="UP000203898">
    <property type="component" value="Segment"/>
</dbReference>
<evidence type="ECO:0000313" key="1">
    <source>
        <dbReference type="EMBL" id="CCA61449.1"/>
    </source>
</evidence>
<reference evidence="1 2" key="1">
    <citation type="journal article" date="2009" name="PLoS ONE">
        <title>Symbiotic virus at the evolutionary intersection of three types of large DNA viruses; iridoviruses, ascoviruses, and ichnoviruses.</title>
        <authorList>
            <person name="Bigot Y."/>
            <person name="Renault S."/>
            <person name="Nicolas J."/>
            <person name="Moundras C."/>
            <person name="Demattei M.V."/>
            <person name="Samain S."/>
            <person name="Bideshi D.K."/>
            <person name="Federici B.A."/>
        </authorList>
    </citation>
    <scope>NUCLEOTIDE SEQUENCE [LARGE SCALE GENOMIC DNA]</scope>
</reference>
<keyword evidence="2" id="KW-1185">Reference proteome</keyword>
<dbReference type="RefSeq" id="YP_009640080.1">
    <property type="nucleotide sequence ID" value="NC_011335.1"/>
</dbReference>
<evidence type="ECO:0000313" key="2">
    <source>
        <dbReference type="Proteomes" id="UP000203898"/>
    </source>
</evidence>
<proteinExistence type="predicted"/>
<dbReference type="KEGG" id="vg:26683637"/>
<dbReference type="OrthoDB" id="5682at10239"/>
<organism evidence="1 2">
    <name type="scientific">Diadromus pulchellus ascovirus 4a</name>
    <dbReference type="NCBI Taxonomy" id="158683"/>
    <lineage>
        <taxon>Viruses</taxon>
        <taxon>Varidnaviria</taxon>
        <taxon>Bamfordvirae</taxon>
        <taxon>Nucleocytoviricota</taxon>
        <taxon>Megaviricetes</taxon>
        <taxon>Pimascovirales</taxon>
        <taxon>Pimascovirales incertae sedis</taxon>
        <taxon>Ascoviridae</taxon>
        <taxon>Toursvirus</taxon>
        <taxon>Toursvirus dptv1a</taxon>
    </lineage>
</organism>
<accession>F2NZ21</accession>
<dbReference type="EMBL" id="CU469068">
    <property type="protein sequence ID" value="CCA61449.1"/>
    <property type="molecule type" value="Genomic_DNA"/>
</dbReference>
<name>F2NZ21_9VIRU</name>